<dbReference type="InterPro" id="IPR001584">
    <property type="entry name" value="Integrase_cat-core"/>
</dbReference>
<name>A0A814D2Q3_9BILA</name>
<dbReference type="GO" id="GO:0003676">
    <property type="term" value="F:nucleic acid binding"/>
    <property type="evidence" value="ECO:0007669"/>
    <property type="project" value="InterPro"/>
</dbReference>
<evidence type="ECO:0000313" key="3">
    <source>
        <dbReference type="Proteomes" id="UP000663879"/>
    </source>
</evidence>
<dbReference type="Gene3D" id="3.30.420.10">
    <property type="entry name" value="Ribonuclease H-like superfamily/Ribonuclease H"/>
    <property type="match status" value="1"/>
</dbReference>
<dbReference type="InterPro" id="IPR050951">
    <property type="entry name" value="Retrovirus_Pol_polyprotein"/>
</dbReference>
<evidence type="ECO:0000259" key="1">
    <source>
        <dbReference type="PROSITE" id="PS50994"/>
    </source>
</evidence>
<accession>A0A814D2Q3</accession>
<dbReference type="SUPFAM" id="SSF53098">
    <property type="entry name" value="Ribonuclease H-like"/>
    <property type="match status" value="1"/>
</dbReference>
<gene>
    <name evidence="2" type="ORF">OXX778_LOCUS14022</name>
</gene>
<dbReference type="FunFam" id="3.30.420.10:FF:000032">
    <property type="entry name" value="Retrovirus-related Pol polyprotein from transposon 297-like Protein"/>
    <property type="match status" value="1"/>
</dbReference>
<feature type="domain" description="Integrase catalytic" evidence="1">
    <location>
        <begin position="5"/>
        <end position="164"/>
    </location>
</feature>
<reference evidence="2" key="1">
    <citation type="submission" date="2021-02" db="EMBL/GenBank/DDBJ databases">
        <authorList>
            <person name="Nowell W R."/>
        </authorList>
    </citation>
    <scope>NUCLEOTIDE SEQUENCE</scope>
    <source>
        <strain evidence="2">Ploen Becks lab</strain>
    </source>
</reference>
<dbReference type="PANTHER" id="PTHR37984">
    <property type="entry name" value="PROTEIN CBG26694"/>
    <property type="match status" value="1"/>
</dbReference>
<sequence>MLYLTPCRPNQIITTDLTGPFKKTARGNTDIQIICDSFTKFTELYAIPDTKAPQVAQNVVDEWSCTNGVPEAVLSDGCKQYQSKLMDLIFEYLDIKKLKTTPFHPQCDGQSERSIQTIKKMIKAYIDEDQNDWDLNLKKFAFAYNTAVHSVTKQTPFEMMFGRRPRIPIDVVFHNSEVQDRFPILREFKIIDDHSEITVLEDYQEIVAKNMPELAKNYLDDLKEKLTKSYEIVS</sequence>
<dbReference type="GO" id="GO:0015074">
    <property type="term" value="P:DNA integration"/>
    <property type="evidence" value="ECO:0007669"/>
    <property type="project" value="InterPro"/>
</dbReference>
<proteinExistence type="predicted"/>
<dbReference type="OrthoDB" id="441971at2759"/>
<dbReference type="Proteomes" id="UP000663879">
    <property type="component" value="Unassembled WGS sequence"/>
</dbReference>
<keyword evidence="3" id="KW-1185">Reference proteome</keyword>
<protein>
    <recommendedName>
        <fullName evidence="1">Integrase catalytic domain-containing protein</fullName>
    </recommendedName>
</protein>
<dbReference type="PROSITE" id="PS50994">
    <property type="entry name" value="INTEGRASE"/>
    <property type="match status" value="1"/>
</dbReference>
<dbReference type="InterPro" id="IPR012337">
    <property type="entry name" value="RNaseH-like_sf"/>
</dbReference>
<dbReference type="PANTHER" id="PTHR37984:SF5">
    <property type="entry name" value="PROTEIN NYNRIN-LIKE"/>
    <property type="match status" value="1"/>
</dbReference>
<comment type="caution">
    <text evidence="2">The sequence shown here is derived from an EMBL/GenBank/DDBJ whole genome shotgun (WGS) entry which is preliminary data.</text>
</comment>
<evidence type="ECO:0000313" key="2">
    <source>
        <dbReference type="EMBL" id="CAF0952535.1"/>
    </source>
</evidence>
<dbReference type="InterPro" id="IPR036397">
    <property type="entry name" value="RNaseH_sf"/>
</dbReference>
<dbReference type="EMBL" id="CAJNOC010002809">
    <property type="protein sequence ID" value="CAF0952535.1"/>
    <property type="molecule type" value="Genomic_DNA"/>
</dbReference>
<dbReference type="AlphaFoldDB" id="A0A814D2Q3"/>
<organism evidence="2 3">
    <name type="scientific">Brachionus calyciflorus</name>
    <dbReference type="NCBI Taxonomy" id="104777"/>
    <lineage>
        <taxon>Eukaryota</taxon>
        <taxon>Metazoa</taxon>
        <taxon>Spiralia</taxon>
        <taxon>Gnathifera</taxon>
        <taxon>Rotifera</taxon>
        <taxon>Eurotatoria</taxon>
        <taxon>Monogononta</taxon>
        <taxon>Pseudotrocha</taxon>
        <taxon>Ploima</taxon>
        <taxon>Brachionidae</taxon>
        <taxon>Brachionus</taxon>
    </lineage>
</organism>